<evidence type="ECO:0000313" key="4">
    <source>
        <dbReference type="Proteomes" id="UP001162640"/>
    </source>
</evidence>
<dbReference type="PANTHER" id="PTHR13164:SF3">
    <property type="entry name" value="CALCYCLIN-BINDING PROTEIN"/>
    <property type="match status" value="1"/>
</dbReference>
<dbReference type="InterPro" id="IPR052289">
    <property type="entry name" value="Calcyclin-binding_UBL-bridge"/>
</dbReference>
<evidence type="ECO:0000256" key="1">
    <source>
        <dbReference type="SAM" id="MobiDB-lite"/>
    </source>
</evidence>
<dbReference type="Proteomes" id="UP001162640">
    <property type="component" value="Unassembled WGS sequence"/>
</dbReference>
<proteinExistence type="predicted"/>
<name>A0A9W7E0Q3_9STRA</name>
<evidence type="ECO:0000313" key="3">
    <source>
        <dbReference type="EMBL" id="GMH61638.1"/>
    </source>
</evidence>
<dbReference type="GO" id="GO:0005634">
    <property type="term" value="C:nucleus"/>
    <property type="evidence" value="ECO:0007669"/>
    <property type="project" value="TreeGrafter"/>
</dbReference>
<feature type="domain" description="SGS" evidence="2">
    <location>
        <begin position="32"/>
        <end position="113"/>
    </location>
</feature>
<sequence>MEGKNYRLFKDNLSHPIDVPKCKYIVKKDKIVVKLAKVKGEFSYDSWTELTSSSKKKQSSAKADPSAGIMDMMKNMYDEGDDKMKQVIGEAMLKSRSGEKMDAEPPMPEFDKM</sequence>
<dbReference type="InterPro" id="IPR007052">
    <property type="entry name" value="CS_dom"/>
</dbReference>
<dbReference type="SUPFAM" id="SSF49764">
    <property type="entry name" value="HSP20-like chaperones"/>
    <property type="match status" value="1"/>
</dbReference>
<comment type="caution">
    <text evidence="3">The sequence shown here is derived from an EMBL/GenBank/DDBJ whole genome shotgun (WGS) entry which is preliminary data.</text>
</comment>
<feature type="region of interest" description="Disordered" evidence="1">
    <location>
        <begin position="93"/>
        <end position="113"/>
    </location>
</feature>
<dbReference type="InterPro" id="IPR008978">
    <property type="entry name" value="HSP20-like_chaperone"/>
</dbReference>
<dbReference type="EMBL" id="BLQM01000086">
    <property type="protein sequence ID" value="GMH61638.1"/>
    <property type="molecule type" value="Genomic_DNA"/>
</dbReference>
<dbReference type="InterPro" id="IPR007699">
    <property type="entry name" value="SGS_dom"/>
</dbReference>
<dbReference type="PROSITE" id="PS51048">
    <property type="entry name" value="SGS"/>
    <property type="match status" value="1"/>
</dbReference>
<evidence type="ECO:0000259" key="2">
    <source>
        <dbReference type="PROSITE" id="PS51048"/>
    </source>
</evidence>
<feature type="compositionally biased region" description="Basic and acidic residues" evidence="1">
    <location>
        <begin position="96"/>
        <end position="113"/>
    </location>
</feature>
<gene>
    <name evidence="3" type="ORF">TL16_g03299</name>
</gene>
<protein>
    <recommendedName>
        <fullName evidence="2">SGS domain-containing protein</fullName>
    </recommendedName>
</protein>
<dbReference type="PANTHER" id="PTHR13164">
    <property type="entry name" value="CALICYLIN BINDING PROTEIN"/>
    <property type="match status" value="1"/>
</dbReference>
<organism evidence="3 4">
    <name type="scientific">Triparma laevis f. inornata</name>
    <dbReference type="NCBI Taxonomy" id="1714386"/>
    <lineage>
        <taxon>Eukaryota</taxon>
        <taxon>Sar</taxon>
        <taxon>Stramenopiles</taxon>
        <taxon>Ochrophyta</taxon>
        <taxon>Bolidophyceae</taxon>
        <taxon>Parmales</taxon>
        <taxon>Triparmaceae</taxon>
        <taxon>Triparma</taxon>
    </lineage>
</organism>
<dbReference type="Pfam" id="PF04969">
    <property type="entry name" value="CS"/>
    <property type="match status" value="1"/>
</dbReference>
<reference evidence="4" key="1">
    <citation type="journal article" date="2023" name="Commun. Biol.">
        <title>Genome analysis of Parmales, the sister group of diatoms, reveals the evolutionary specialization of diatoms from phago-mixotrophs to photoautotrophs.</title>
        <authorList>
            <person name="Ban H."/>
            <person name="Sato S."/>
            <person name="Yoshikawa S."/>
            <person name="Yamada K."/>
            <person name="Nakamura Y."/>
            <person name="Ichinomiya M."/>
            <person name="Sato N."/>
            <person name="Blanc-Mathieu R."/>
            <person name="Endo H."/>
            <person name="Kuwata A."/>
            <person name="Ogata H."/>
        </authorList>
    </citation>
    <scope>NUCLEOTIDE SEQUENCE [LARGE SCALE GENOMIC DNA]</scope>
</reference>
<dbReference type="AlphaFoldDB" id="A0A9W7E0Q3"/>
<dbReference type="Gene3D" id="2.60.40.790">
    <property type="match status" value="1"/>
</dbReference>
<accession>A0A9W7E0Q3</accession>